<dbReference type="InterPro" id="IPR008462">
    <property type="entry name" value="CsbD"/>
</dbReference>
<protein>
    <submittedName>
        <fullName evidence="4">Uncharacterized protein YjbJ (UPF0337 family)</fullName>
    </submittedName>
</protein>
<evidence type="ECO:0000259" key="3">
    <source>
        <dbReference type="Pfam" id="PF05532"/>
    </source>
</evidence>
<proteinExistence type="inferred from homology"/>
<feature type="compositionally biased region" description="Basic and acidic residues" evidence="2">
    <location>
        <begin position="87"/>
        <end position="96"/>
    </location>
</feature>
<dbReference type="InterPro" id="IPR036629">
    <property type="entry name" value="YjbJ_sf"/>
</dbReference>
<dbReference type="Gene3D" id="1.10.1470.10">
    <property type="entry name" value="YjbJ"/>
    <property type="match status" value="1"/>
</dbReference>
<keyword evidence="5" id="KW-1185">Reference proteome</keyword>
<comment type="similarity">
    <text evidence="1">Belongs to the UPF0337 (CsbD) family.</text>
</comment>
<feature type="domain" description="CsbD-like" evidence="3">
    <location>
        <begin position="6"/>
        <end position="55"/>
    </location>
</feature>
<feature type="region of interest" description="Disordered" evidence="2">
    <location>
        <begin position="67"/>
        <end position="96"/>
    </location>
</feature>
<dbReference type="RefSeq" id="WP_133880074.1">
    <property type="nucleotide sequence ID" value="NZ_MWIN01000012.1"/>
</dbReference>
<name>A0A4R7PBX1_9GAMM</name>
<dbReference type="Pfam" id="PF05532">
    <property type="entry name" value="CsbD"/>
    <property type="match status" value="1"/>
</dbReference>
<sequence>MNSTTLKGQLKQLTGKAKQEWAELTQDDWLRIEGDFDRLAGSIEERYGVAREAAEEQIRSFMTRIEAENKPKKRARPMPRRSISDVTARERAAAGL</sequence>
<evidence type="ECO:0000313" key="5">
    <source>
        <dbReference type="Proteomes" id="UP000295341"/>
    </source>
</evidence>
<evidence type="ECO:0000256" key="2">
    <source>
        <dbReference type="SAM" id="MobiDB-lite"/>
    </source>
</evidence>
<reference evidence="4 5" key="1">
    <citation type="submission" date="2019-03" db="EMBL/GenBank/DDBJ databases">
        <title>Genomic Encyclopedia of Type Strains, Phase IV (KMG-IV): sequencing the most valuable type-strain genomes for metagenomic binning, comparative biology and taxonomic classification.</title>
        <authorList>
            <person name="Goeker M."/>
        </authorList>
    </citation>
    <scope>NUCLEOTIDE SEQUENCE [LARGE SCALE GENOMIC DNA]</scope>
    <source>
        <strain evidence="4 5">DSM 26377</strain>
    </source>
</reference>
<comment type="caution">
    <text evidence="4">The sequence shown here is derived from an EMBL/GenBank/DDBJ whole genome shotgun (WGS) entry which is preliminary data.</text>
</comment>
<dbReference type="Proteomes" id="UP000295341">
    <property type="component" value="Unassembled WGS sequence"/>
</dbReference>
<dbReference type="SUPFAM" id="SSF69047">
    <property type="entry name" value="Hypothetical protein YjbJ"/>
    <property type="match status" value="1"/>
</dbReference>
<dbReference type="OrthoDB" id="9796058at2"/>
<evidence type="ECO:0000313" key="4">
    <source>
        <dbReference type="EMBL" id="TDU31498.1"/>
    </source>
</evidence>
<dbReference type="EMBL" id="SOBT01000008">
    <property type="protein sequence ID" value="TDU31498.1"/>
    <property type="molecule type" value="Genomic_DNA"/>
</dbReference>
<dbReference type="AlphaFoldDB" id="A0A4R7PBX1"/>
<organism evidence="4 5">
    <name type="scientific">Panacagrimonas perspica</name>
    <dbReference type="NCBI Taxonomy" id="381431"/>
    <lineage>
        <taxon>Bacteria</taxon>
        <taxon>Pseudomonadati</taxon>
        <taxon>Pseudomonadota</taxon>
        <taxon>Gammaproteobacteria</taxon>
        <taxon>Nevskiales</taxon>
        <taxon>Nevskiaceae</taxon>
        <taxon>Panacagrimonas</taxon>
    </lineage>
</organism>
<evidence type="ECO:0000256" key="1">
    <source>
        <dbReference type="ARBA" id="ARBA00009129"/>
    </source>
</evidence>
<gene>
    <name evidence="4" type="ORF">DFR24_0868</name>
</gene>
<accession>A0A4R7PBX1</accession>